<organism evidence="8 9">
    <name type="scientific">Qipengyuania pelagi</name>
    <dbReference type="NCBI Taxonomy" id="994320"/>
    <lineage>
        <taxon>Bacteria</taxon>
        <taxon>Pseudomonadati</taxon>
        <taxon>Pseudomonadota</taxon>
        <taxon>Alphaproteobacteria</taxon>
        <taxon>Sphingomonadales</taxon>
        <taxon>Erythrobacteraceae</taxon>
        <taxon>Qipengyuania</taxon>
    </lineage>
</organism>
<evidence type="ECO:0000259" key="6">
    <source>
        <dbReference type="Pfam" id="PF00441"/>
    </source>
</evidence>
<dbReference type="PANTHER" id="PTHR43884:SF20">
    <property type="entry name" value="ACYL-COA DEHYDROGENASE FADE28"/>
    <property type="match status" value="1"/>
</dbReference>
<sequence length="356" mass="38218">MAVLNEEQEMLRDMARDWATEKSPVTEFRKVRRDGAPEAYDPAAYATMAEMGWTGVIIPEDHGGSDFGWLSLGLVVEELGKTLTASPLIASTVAASAILLGGSEEQKAKWLPKLASGESKATLAVDEGPRHASRGFETSVADGRLSGTKSFVHEAFGADLFVVAAKGGLYLVEAGDGVSLSARSMVDNRNHAEVAFDGAAADRLENGGDTLLDDVLDRARVLTACEMLGMAQQVFDSTLDYLKQRVQFNQVLATFQALQHRMADLFGDLAMMRSAVEGGLQALDSGFGVARAATIAKAEANRVLHMMSREGVQLHGGIGMTDEYDIGFYLKRARILEASWGGTAMLKDRFATIGGY</sequence>
<dbReference type="Proteomes" id="UP000430272">
    <property type="component" value="Unassembled WGS sequence"/>
</dbReference>
<dbReference type="GO" id="GO:0050660">
    <property type="term" value="F:flavin adenine dinucleotide binding"/>
    <property type="evidence" value="ECO:0007669"/>
    <property type="project" value="InterPro"/>
</dbReference>
<gene>
    <name evidence="8" type="ORF">GRI47_09610</name>
</gene>
<dbReference type="Gene3D" id="1.20.140.10">
    <property type="entry name" value="Butyryl-CoA Dehydrogenase, subunit A, domain 3"/>
    <property type="match status" value="1"/>
</dbReference>
<evidence type="ECO:0000259" key="7">
    <source>
        <dbReference type="Pfam" id="PF02771"/>
    </source>
</evidence>
<proteinExistence type="inferred from homology"/>
<reference evidence="8 9" key="1">
    <citation type="submission" date="2019-12" db="EMBL/GenBank/DDBJ databases">
        <title>Genomic-based taxomic classification of the family Erythrobacteraceae.</title>
        <authorList>
            <person name="Xu L."/>
        </authorList>
    </citation>
    <scope>NUCLEOTIDE SEQUENCE [LARGE SCALE GENOMIC DNA]</scope>
    <source>
        <strain evidence="8 9">JCM 17468</strain>
    </source>
</reference>
<dbReference type="PANTHER" id="PTHR43884">
    <property type="entry name" value="ACYL-COA DEHYDROGENASE"/>
    <property type="match status" value="1"/>
</dbReference>
<evidence type="ECO:0000256" key="4">
    <source>
        <dbReference type="ARBA" id="ARBA00022827"/>
    </source>
</evidence>
<keyword evidence="3" id="KW-0285">Flavoprotein</keyword>
<evidence type="ECO:0000256" key="2">
    <source>
        <dbReference type="ARBA" id="ARBA00009347"/>
    </source>
</evidence>
<comment type="cofactor">
    <cofactor evidence="1">
        <name>FAD</name>
        <dbReference type="ChEBI" id="CHEBI:57692"/>
    </cofactor>
</comment>
<dbReference type="CDD" id="cd00567">
    <property type="entry name" value="ACAD"/>
    <property type="match status" value="1"/>
</dbReference>
<dbReference type="InterPro" id="IPR009075">
    <property type="entry name" value="AcylCo_DH/oxidase_C"/>
</dbReference>
<keyword evidence="5" id="KW-0560">Oxidoreductase</keyword>
<keyword evidence="4" id="KW-0274">FAD</keyword>
<dbReference type="Pfam" id="PF00441">
    <property type="entry name" value="Acyl-CoA_dh_1"/>
    <property type="match status" value="1"/>
</dbReference>
<comment type="caution">
    <text evidence="8">The sequence shown here is derived from an EMBL/GenBank/DDBJ whole genome shotgun (WGS) entry which is preliminary data.</text>
</comment>
<dbReference type="InterPro" id="IPR036250">
    <property type="entry name" value="AcylCo_DH-like_C"/>
</dbReference>
<protein>
    <submittedName>
        <fullName evidence="8">Acyl-CoA dehydrogenase</fullName>
    </submittedName>
</protein>
<dbReference type="SUPFAM" id="SSF56645">
    <property type="entry name" value="Acyl-CoA dehydrogenase NM domain-like"/>
    <property type="match status" value="1"/>
</dbReference>
<dbReference type="SUPFAM" id="SSF47203">
    <property type="entry name" value="Acyl-CoA dehydrogenase C-terminal domain-like"/>
    <property type="match status" value="1"/>
</dbReference>
<dbReference type="InterPro" id="IPR009100">
    <property type="entry name" value="AcylCoA_DH/oxidase_NM_dom_sf"/>
</dbReference>
<dbReference type="OrthoDB" id="7328575at2"/>
<dbReference type="GO" id="GO:0003995">
    <property type="term" value="F:acyl-CoA dehydrogenase activity"/>
    <property type="evidence" value="ECO:0007669"/>
    <property type="project" value="TreeGrafter"/>
</dbReference>
<name>A0A844YBD3_9SPHN</name>
<dbReference type="InterPro" id="IPR013786">
    <property type="entry name" value="AcylCoA_DH/ox_N"/>
</dbReference>
<dbReference type="InterPro" id="IPR046373">
    <property type="entry name" value="Acyl-CoA_Oxase/DH_mid-dom_sf"/>
</dbReference>
<dbReference type="AlphaFoldDB" id="A0A844YBD3"/>
<dbReference type="RefSeq" id="WP_160661022.1">
    <property type="nucleotide sequence ID" value="NZ_BAABDV010000001.1"/>
</dbReference>
<evidence type="ECO:0000256" key="5">
    <source>
        <dbReference type="ARBA" id="ARBA00023002"/>
    </source>
</evidence>
<dbReference type="Gene3D" id="2.40.110.10">
    <property type="entry name" value="Butyryl-CoA Dehydrogenase, subunit A, domain 2"/>
    <property type="match status" value="1"/>
</dbReference>
<accession>A0A844YBD3</accession>
<dbReference type="Gene3D" id="1.10.540.10">
    <property type="entry name" value="Acyl-CoA dehydrogenase/oxidase, N-terminal domain"/>
    <property type="match status" value="1"/>
</dbReference>
<dbReference type="InterPro" id="IPR037069">
    <property type="entry name" value="AcylCoA_DH/ox_N_sf"/>
</dbReference>
<keyword evidence="9" id="KW-1185">Reference proteome</keyword>
<evidence type="ECO:0000313" key="8">
    <source>
        <dbReference type="EMBL" id="MXO54262.1"/>
    </source>
</evidence>
<dbReference type="Pfam" id="PF02771">
    <property type="entry name" value="Acyl-CoA_dh_N"/>
    <property type="match status" value="1"/>
</dbReference>
<evidence type="ECO:0000313" key="9">
    <source>
        <dbReference type="Proteomes" id="UP000430272"/>
    </source>
</evidence>
<evidence type="ECO:0000256" key="1">
    <source>
        <dbReference type="ARBA" id="ARBA00001974"/>
    </source>
</evidence>
<feature type="domain" description="Acyl-CoA dehydrogenase/oxidase N-terminal" evidence="7">
    <location>
        <begin position="5"/>
        <end position="118"/>
    </location>
</feature>
<dbReference type="EMBL" id="WTYD01000001">
    <property type="protein sequence ID" value="MXO54262.1"/>
    <property type="molecule type" value="Genomic_DNA"/>
</dbReference>
<comment type="similarity">
    <text evidence="2">Belongs to the acyl-CoA dehydrogenase family.</text>
</comment>
<feature type="domain" description="Acyl-CoA dehydrogenase/oxidase C-terminal" evidence="6">
    <location>
        <begin position="211"/>
        <end position="345"/>
    </location>
</feature>
<evidence type="ECO:0000256" key="3">
    <source>
        <dbReference type="ARBA" id="ARBA00022630"/>
    </source>
</evidence>